<proteinExistence type="inferred from homology"/>
<feature type="domain" description="FAD dependent oxidoreductase" evidence="6">
    <location>
        <begin position="6"/>
        <end position="370"/>
    </location>
</feature>
<evidence type="ECO:0000256" key="3">
    <source>
        <dbReference type="ARBA" id="ARBA00022827"/>
    </source>
</evidence>
<dbReference type="Gene3D" id="3.30.9.10">
    <property type="entry name" value="D-Amino Acid Oxidase, subunit A, domain 2"/>
    <property type="match status" value="1"/>
</dbReference>
<dbReference type="EMBL" id="JAKOAV010000020">
    <property type="protein sequence ID" value="MDF9408915.1"/>
    <property type="molecule type" value="Genomic_DNA"/>
</dbReference>
<evidence type="ECO:0000256" key="1">
    <source>
        <dbReference type="ARBA" id="ARBA00001974"/>
    </source>
</evidence>
<dbReference type="Gene3D" id="3.50.50.60">
    <property type="entry name" value="FAD/NAD(P)-binding domain"/>
    <property type="match status" value="1"/>
</dbReference>
<accession>A0A9X4GZL4</accession>
<keyword evidence="4" id="KW-0560">Oxidoreductase</keyword>
<keyword evidence="2" id="KW-0285">Flavoprotein</keyword>
<dbReference type="Pfam" id="PF01266">
    <property type="entry name" value="DAO"/>
    <property type="match status" value="1"/>
</dbReference>
<evidence type="ECO:0000256" key="2">
    <source>
        <dbReference type="ARBA" id="ARBA00022630"/>
    </source>
</evidence>
<protein>
    <submittedName>
        <fullName evidence="7">NAD(P)/FAD-dependent oxidoreductase</fullName>
    </submittedName>
</protein>
<dbReference type="SUPFAM" id="SSF51905">
    <property type="entry name" value="FAD/NAD(P)-binding domain"/>
    <property type="match status" value="1"/>
</dbReference>
<dbReference type="PANTHER" id="PTHR43104:SF4">
    <property type="entry name" value="L-2-HYDROXYGLUTARATE DEHYDROGENASE, MITOCHONDRIAL"/>
    <property type="match status" value="1"/>
</dbReference>
<name>A0A9X4GZL4_9FIRM</name>
<dbReference type="SUPFAM" id="SSF54373">
    <property type="entry name" value="FAD-linked reductases, C-terminal domain"/>
    <property type="match status" value="1"/>
</dbReference>
<organism evidence="7 8">
    <name type="scientific">Pelotomaculum isophthalicicum JI</name>
    <dbReference type="NCBI Taxonomy" id="947010"/>
    <lineage>
        <taxon>Bacteria</taxon>
        <taxon>Bacillati</taxon>
        <taxon>Bacillota</taxon>
        <taxon>Clostridia</taxon>
        <taxon>Eubacteriales</taxon>
        <taxon>Desulfotomaculaceae</taxon>
        <taxon>Pelotomaculum</taxon>
    </lineage>
</organism>
<comment type="caution">
    <text evidence="7">The sequence shown here is derived from an EMBL/GenBank/DDBJ whole genome shotgun (WGS) entry which is preliminary data.</text>
</comment>
<evidence type="ECO:0000313" key="7">
    <source>
        <dbReference type="EMBL" id="MDF9408915.1"/>
    </source>
</evidence>
<evidence type="ECO:0000313" key="8">
    <source>
        <dbReference type="Proteomes" id="UP001154312"/>
    </source>
</evidence>
<dbReference type="InterPro" id="IPR006076">
    <property type="entry name" value="FAD-dep_OxRdtase"/>
</dbReference>
<dbReference type="RefSeq" id="WP_277444320.1">
    <property type="nucleotide sequence ID" value="NZ_JAKOAV010000020.1"/>
</dbReference>
<evidence type="ECO:0000259" key="6">
    <source>
        <dbReference type="Pfam" id="PF01266"/>
    </source>
</evidence>
<comment type="similarity">
    <text evidence="5">Belongs to the L2HGDH family.</text>
</comment>
<reference evidence="7" key="1">
    <citation type="submission" date="2022-02" db="EMBL/GenBank/DDBJ databases">
        <authorList>
            <person name="Leng L."/>
        </authorList>
    </citation>
    <scope>NUCLEOTIDE SEQUENCE</scope>
    <source>
        <strain evidence="7">JI</strain>
    </source>
</reference>
<evidence type="ECO:0000256" key="5">
    <source>
        <dbReference type="ARBA" id="ARBA00037941"/>
    </source>
</evidence>
<gene>
    <name evidence="7" type="ORF">L7E55_11190</name>
</gene>
<dbReference type="PANTHER" id="PTHR43104">
    <property type="entry name" value="L-2-HYDROXYGLUTARATE DEHYDROGENASE, MITOCHONDRIAL"/>
    <property type="match status" value="1"/>
</dbReference>
<dbReference type="InterPro" id="IPR036188">
    <property type="entry name" value="FAD/NAD-bd_sf"/>
</dbReference>
<dbReference type="GO" id="GO:0047545">
    <property type="term" value="F:(S)-2-hydroxyglutarate dehydrogenase activity"/>
    <property type="evidence" value="ECO:0007669"/>
    <property type="project" value="TreeGrafter"/>
</dbReference>
<sequence>MNEVADVTIIGAGVIGAAIAAKVAQESRQVYVIEKNESFGMETSSRNSQVIHAGLYYPENSLKAKTCVEGNKLLYDLCRRFAIGHRNTGKIIVAVDSFECDALEDLLNKGRKNGVEDLRLLSRRELQSLEPNIAGVAALLSPSTGILNVHELIKMFLNQAKELGAQVVYKSEVTGVEKDNALYQIEVDSSGEKFLFETRVVINSAGLHADEVARMAGIDIAGAGYTLYYCKGEYYSVSWGKSRLIDRLVYPVPPAKLTGVGVHVTLDLDGRIRLGPSAQYIDEIDYHIDDSNKRQFYAEAKKLLPFLDYDDIEPEMVGIRPKLQKPGEGQKDFIIRHETDRGLPGLINLIGIESPGITASPAIADIVSDMVKQIL</sequence>
<keyword evidence="8" id="KW-1185">Reference proteome</keyword>
<dbReference type="Proteomes" id="UP001154312">
    <property type="component" value="Unassembled WGS sequence"/>
</dbReference>
<evidence type="ECO:0000256" key="4">
    <source>
        <dbReference type="ARBA" id="ARBA00023002"/>
    </source>
</evidence>
<keyword evidence="3" id="KW-0274">FAD</keyword>
<dbReference type="AlphaFoldDB" id="A0A9X4GZL4"/>
<comment type="cofactor">
    <cofactor evidence="1">
        <name>FAD</name>
        <dbReference type="ChEBI" id="CHEBI:57692"/>
    </cofactor>
</comment>